<proteinExistence type="predicted"/>
<dbReference type="SMART" id="SM00829">
    <property type="entry name" value="PKS_ER"/>
    <property type="match status" value="1"/>
</dbReference>
<comment type="caution">
    <text evidence="2">The sequence shown here is derived from an EMBL/GenBank/DDBJ whole genome shotgun (WGS) entry which is preliminary data.</text>
</comment>
<dbReference type="Pfam" id="PF08240">
    <property type="entry name" value="ADH_N"/>
    <property type="match status" value="1"/>
</dbReference>
<dbReference type="GO" id="GO:0016491">
    <property type="term" value="F:oxidoreductase activity"/>
    <property type="evidence" value="ECO:0007669"/>
    <property type="project" value="UniProtKB-KW"/>
</dbReference>
<dbReference type="Pfam" id="PF00107">
    <property type="entry name" value="ADH_zinc_N"/>
    <property type="match status" value="1"/>
</dbReference>
<dbReference type="RefSeq" id="WP_380252625.1">
    <property type="nucleotide sequence ID" value="NZ_JBHUII010000007.1"/>
</dbReference>
<dbReference type="Gene3D" id="3.90.180.10">
    <property type="entry name" value="Medium-chain alcohol dehydrogenases, catalytic domain"/>
    <property type="match status" value="1"/>
</dbReference>
<feature type="domain" description="Enoyl reductase (ER)" evidence="1">
    <location>
        <begin position="11"/>
        <end position="319"/>
    </location>
</feature>
<accession>A0ABW5BPE0</accession>
<dbReference type="Gene3D" id="3.40.50.720">
    <property type="entry name" value="NAD(P)-binding Rossmann-like Domain"/>
    <property type="match status" value="1"/>
</dbReference>
<gene>
    <name evidence="2" type="ORF">ACFSKO_13890</name>
</gene>
<dbReference type="InterPro" id="IPR020843">
    <property type="entry name" value="ER"/>
</dbReference>
<evidence type="ECO:0000313" key="3">
    <source>
        <dbReference type="Proteomes" id="UP001597294"/>
    </source>
</evidence>
<dbReference type="InterPro" id="IPR036291">
    <property type="entry name" value="NAD(P)-bd_dom_sf"/>
</dbReference>
<dbReference type="Proteomes" id="UP001597294">
    <property type="component" value="Unassembled WGS sequence"/>
</dbReference>
<keyword evidence="2" id="KW-0560">Oxidoreductase</keyword>
<protein>
    <submittedName>
        <fullName evidence="2">NADPH:quinone oxidoreductase family protein</fullName>
        <ecNumber evidence="2">1.-.-.-</ecNumber>
    </submittedName>
</protein>
<dbReference type="InterPro" id="IPR011032">
    <property type="entry name" value="GroES-like_sf"/>
</dbReference>
<dbReference type="CDD" id="cd08241">
    <property type="entry name" value="QOR1"/>
    <property type="match status" value="1"/>
</dbReference>
<sequence>MKRWVSSNTLGIQGMKFIDESWAPSDPTKLVVRVHAAALNFSDLLMVEDKYQVRPPRPFTPGQEVAGVIVSAPKGSGWGIGDRVASKVIWGGFSELVEVRTDMAFRVPDNITFAKAAALPVAYITSMVAFFDSTKVQPEDTVLVHAAAGGVGLAAVEIAKAIGARVIATAGSDDKLDLAREHGADVGINYHDKNWFQTVKEVTDGKGVNVIYDPVGGDIGINSLRCIARDGILLVVGFASGVITKLPANRLMLKRASAKGVYWNHDYDGAMLGEMTRKLFLMLEKGQINPVVHEGQSLENLPDAMALLQSRKTTGKVILNIPE</sequence>
<organism evidence="2 3">
    <name type="scientific">Kiloniella antarctica</name>
    <dbReference type="NCBI Taxonomy" id="1550907"/>
    <lineage>
        <taxon>Bacteria</taxon>
        <taxon>Pseudomonadati</taxon>
        <taxon>Pseudomonadota</taxon>
        <taxon>Alphaproteobacteria</taxon>
        <taxon>Rhodospirillales</taxon>
        <taxon>Kiloniellaceae</taxon>
        <taxon>Kiloniella</taxon>
    </lineage>
</organism>
<evidence type="ECO:0000313" key="2">
    <source>
        <dbReference type="EMBL" id="MFD2206718.1"/>
    </source>
</evidence>
<dbReference type="PANTHER" id="PTHR43677:SF4">
    <property type="entry name" value="QUINONE OXIDOREDUCTASE-LIKE PROTEIN 2"/>
    <property type="match status" value="1"/>
</dbReference>
<name>A0ABW5BPE0_9PROT</name>
<evidence type="ECO:0000259" key="1">
    <source>
        <dbReference type="SMART" id="SM00829"/>
    </source>
</evidence>
<dbReference type="InterPro" id="IPR013149">
    <property type="entry name" value="ADH-like_C"/>
</dbReference>
<dbReference type="PANTHER" id="PTHR43677">
    <property type="entry name" value="SHORT-CHAIN DEHYDROGENASE/REDUCTASE"/>
    <property type="match status" value="1"/>
</dbReference>
<dbReference type="InterPro" id="IPR051397">
    <property type="entry name" value="Zn-ADH-like_protein"/>
</dbReference>
<dbReference type="SUPFAM" id="SSF50129">
    <property type="entry name" value="GroES-like"/>
    <property type="match status" value="1"/>
</dbReference>
<reference evidence="3" key="1">
    <citation type="journal article" date="2019" name="Int. J. Syst. Evol. Microbiol.">
        <title>The Global Catalogue of Microorganisms (GCM) 10K type strain sequencing project: providing services to taxonomists for standard genome sequencing and annotation.</title>
        <authorList>
            <consortium name="The Broad Institute Genomics Platform"/>
            <consortium name="The Broad Institute Genome Sequencing Center for Infectious Disease"/>
            <person name="Wu L."/>
            <person name="Ma J."/>
        </authorList>
    </citation>
    <scope>NUCLEOTIDE SEQUENCE [LARGE SCALE GENOMIC DNA]</scope>
    <source>
        <strain evidence="3">CGMCC 4.7192</strain>
    </source>
</reference>
<dbReference type="EMBL" id="JBHUII010000007">
    <property type="protein sequence ID" value="MFD2206718.1"/>
    <property type="molecule type" value="Genomic_DNA"/>
</dbReference>
<dbReference type="EC" id="1.-.-.-" evidence="2"/>
<dbReference type="SUPFAM" id="SSF51735">
    <property type="entry name" value="NAD(P)-binding Rossmann-fold domains"/>
    <property type="match status" value="1"/>
</dbReference>
<dbReference type="InterPro" id="IPR013154">
    <property type="entry name" value="ADH-like_N"/>
</dbReference>
<keyword evidence="3" id="KW-1185">Reference proteome</keyword>